<dbReference type="PROSITE" id="PS50975">
    <property type="entry name" value="ATP_GRASP"/>
    <property type="match status" value="1"/>
</dbReference>
<evidence type="ECO:0000256" key="9">
    <source>
        <dbReference type="ARBA" id="ARBA00048094"/>
    </source>
</evidence>
<dbReference type="PANTHER" id="PTHR23135:SF18">
    <property type="entry name" value="CYANOPHYCIN SYNTHETASE"/>
    <property type="match status" value="1"/>
</dbReference>
<evidence type="ECO:0000256" key="7">
    <source>
        <dbReference type="ARBA" id="ARBA00022036"/>
    </source>
</evidence>
<evidence type="ECO:0000259" key="12">
    <source>
        <dbReference type="PROSITE" id="PS50975"/>
    </source>
</evidence>
<evidence type="ECO:0000256" key="5">
    <source>
        <dbReference type="ARBA" id="ARBA00012968"/>
    </source>
</evidence>
<comment type="subunit">
    <text evidence="4">Homodimer.</text>
</comment>
<feature type="domain" description="ATP-grasp" evidence="12">
    <location>
        <begin position="66"/>
        <end position="319"/>
    </location>
</feature>
<dbReference type="InterPro" id="IPR036565">
    <property type="entry name" value="Mur-like_cat_sf"/>
</dbReference>
<dbReference type="SUPFAM" id="SSF53623">
    <property type="entry name" value="MurD-like peptide ligases, catalytic domain"/>
    <property type="match status" value="1"/>
</dbReference>
<dbReference type="GO" id="GO:0005524">
    <property type="term" value="F:ATP binding"/>
    <property type="evidence" value="ECO:0007669"/>
    <property type="project" value="UniProtKB-UniRule"/>
</dbReference>
<dbReference type="GO" id="GO:0071160">
    <property type="term" value="F:cyanophycin synthetase activity (L-aspartate-adding)"/>
    <property type="evidence" value="ECO:0007669"/>
    <property type="project" value="UniProtKB-EC"/>
</dbReference>
<dbReference type="SUPFAM" id="SSF53244">
    <property type="entry name" value="MurD-like peptide ligases, peptide-binding domain"/>
    <property type="match status" value="1"/>
</dbReference>
<keyword evidence="11" id="KW-0547">Nucleotide-binding</keyword>
<keyword evidence="14" id="KW-1185">Reference proteome</keyword>
<comment type="pathway">
    <text evidence="2">Cell wall biogenesis; peptidoglycan biosynthesis.</text>
</comment>
<evidence type="ECO:0000256" key="11">
    <source>
        <dbReference type="PROSITE-ProRule" id="PRU00409"/>
    </source>
</evidence>
<keyword evidence="11" id="KW-0067">ATP-binding</keyword>
<sequence>MPPGPAPATESILKACSLRGIPVLSLSDGACYQLGYGCRHKRIQATITSETPALAVDLASHKETTARLLYGAGLPVPPGRVVTTIREALSAARELGYPVVVKPCCGNQGKGVLLDIINDSELKDAYRMARKFDKEVLVEKYIEGRNYRLLVIGGRMAAAAERFPASVTGDGVHTIRELVEMANQDSRRGRGHDLPLTKMEIDQAALLELKRQGCDPESCPGPGKRIYLRRNANLSTGGSAADVTDEVHPENSLLAVKAAAVLGLDVAGIDLVAPDIARPLREDGGVIIEVNAAPGFRMHLHPDRGTPRDVGKELVDYLFPPGSKVSIPVISITGTNGKTTTTRILNHLFRQQGLNVGITTTGGVYINNKRILSGDSTGPDSARSVLQDSTVEVAVLETARGGILRGGLGYDRADVAVVTNIASDHLGQGGIETLEDLFWVKSLVVEAVQKDGFVVLNADDPFAPRLADSSRGQVIYFSLHENNVLVRRHLGAGGRAVFVRNGFVFYGYGEDAVRLIKLKAIRAGMGGRATHNLENALAAATAAYVSGVSLAAVRRGLRSFGADHDDNPGRLMIQEVGGVTVIVDYGHNAPAFQKIAEFARTLERGRLMGVIGVPGDRRSDQIIHAGEVAAAGFEELYIREDEDLRGRKQGETAKLLYTGARRAGMPAENLHLIPDTVMAIEESLRQAKPGDVVVVFFEELDPVLECLHTLEQKAKKEVRRAKVVVGR</sequence>
<dbReference type="EMBL" id="CDRZ01000001">
    <property type="protein sequence ID" value="CEO87279.1"/>
    <property type="molecule type" value="Genomic_DNA"/>
</dbReference>
<dbReference type="InterPro" id="IPR013651">
    <property type="entry name" value="ATP-grasp_RimK-type"/>
</dbReference>
<dbReference type="InterPro" id="IPR011810">
    <property type="entry name" value="Cya_phycin_syn"/>
</dbReference>
<evidence type="ECO:0000313" key="13">
    <source>
        <dbReference type="EMBL" id="CEO87279.1"/>
    </source>
</evidence>
<dbReference type="InterPro" id="IPR036615">
    <property type="entry name" value="Mur_ligase_C_dom_sf"/>
</dbReference>
<evidence type="ECO:0000256" key="3">
    <source>
        <dbReference type="ARBA" id="ARBA00009060"/>
    </source>
</evidence>
<evidence type="ECO:0000256" key="1">
    <source>
        <dbReference type="ARBA" id="ARBA00003184"/>
    </source>
</evidence>
<dbReference type="PANTHER" id="PTHR23135">
    <property type="entry name" value="MUR LIGASE FAMILY MEMBER"/>
    <property type="match status" value="1"/>
</dbReference>
<dbReference type="Pfam" id="PF08443">
    <property type="entry name" value="RimK"/>
    <property type="match status" value="1"/>
</dbReference>
<dbReference type="Gene3D" id="3.30.470.20">
    <property type="entry name" value="ATP-grasp fold, B domain"/>
    <property type="match status" value="2"/>
</dbReference>
<protein>
    <recommendedName>
        <fullName evidence="7">Cyanophycin synthetase</fullName>
        <ecNumber evidence="6">6.3.2.29</ecNumber>
        <ecNumber evidence="5">6.3.2.30</ecNumber>
    </recommendedName>
    <alternativeName>
        <fullName evidence="8">Cyanophycin synthase</fullName>
    </alternativeName>
</protein>
<name>A0A0B7M9Y3_9FIRM</name>
<comment type="function">
    <text evidence="1">Catalyzes the ATP-dependent polymerization of arginine and aspartate to multi-L-arginyl-poly-L-aspartic acid (cyanophycin; a water-insoluble reserve polymer).</text>
</comment>
<dbReference type="AlphaFoldDB" id="A0A0B7M9Y3"/>
<dbReference type="NCBIfam" id="TIGR02068">
    <property type="entry name" value="cya_phycin_syn"/>
    <property type="match status" value="1"/>
</dbReference>
<dbReference type="Pfam" id="PF02875">
    <property type="entry name" value="Mur_ligase_C"/>
    <property type="match status" value="1"/>
</dbReference>
<dbReference type="GO" id="GO:0046872">
    <property type="term" value="F:metal ion binding"/>
    <property type="evidence" value="ECO:0007669"/>
    <property type="project" value="InterPro"/>
</dbReference>
<comment type="similarity">
    <text evidence="3">In the C-terminal section; belongs to the MurCDEF family.</text>
</comment>
<dbReference type="EC" id="6.3.2.29" evidence="6"/>
<dbReference type="GO" id="GO:0071161">
    <property type="term" value="F:cyanophycin synthetase activity (L-arginine-adding)"/>
    <property type="evidence" value="ECO:0007669"/>
    <property type="project" value="UniProtKB-EC"/>
</dbReference>
<dbReference type="SUPFAM" id="SSF56059">
    <property type="entry name" value="Glutathione synthetase ATP-binding domain-like"/>
    <property type="match status" value="1"/>
</dbReference>
<evidence type="ECO:0000313" key="14">
    <source>
        <dbReference type="Proteomes" id="UP000046155"/>
    </source>
</evidence>
<organism evidence="13 14">
    <name type="scientific">Syntrophaceticus schinkii</name>
    <dbReference type="NCBI Taxonomy" id="499207"/>
    <lineage>
        <taxon>Bacteria</taxon>
        <taxon>Bacillati</taxon>
        <taxon>Bacillota</taxon>
        <taxon>Clostridia</taxon>
        <taxon>Thermoanaerobacterales</taxon>
        <taxon>Thermoanaerobacterales Family III. Incertae Sedis</taxon>
        <taxon>Syntrophaceticus</taxon>
    </lineage>
</organism>
<evidence type="ECO:0000256" key="8">
    <source>
        <dbReference type="ARBA" id="ARBA00031353"/>
    </source>
</evidence>
<evidence type="ECO:0000256" key="2">
    <source>
        <dbReference type="ARBA" id="ARBA00004752"/>
    </source>
</evidence>
<evidence type="ECO:0000256" key="6">
    <source>
        <dbReference type="ARBA" id="ARBA00013005"/>
    </source>
</evidence>
<dbReference type="InterPro" id="IPR011761">
    <property type="entry name" value="ATP-grasp"/>
</dbReference>
<dbReference type="Proteomes" id="UP000046155">
    <property type="component" value="Unassembled WGS sequence"/>
</dbReference>
<reference evidence="14" key="1">
    <citation type="submission" date="2015-01" db="EMBL/GenBank/DDBJ databases">
        <authorList>
            <person name="Manzoor Shahid"/>
            <person name="Zubair Saima"/>
        </authorList>
    </citation>
    <scope>NUCLEOTIDE SEQUENCE [LARGE SCALE GENOMIC DNA]</scope>
    <source>
        <strain evidence="14">Sp3</strain>
    </source>
</reference>
<comment type="catalytic activity">
    <reaction evidence="9">
        <text>[L-4-(L-arginin-2-N-yl)aspartate](n)-L-aspartate + L-arginine + ATP = [L-4-(L-arginin-2-N-yl)aspartate](n+1) + ADP + phosphate + H(+)</text>
        <dbReference type="Rhea" id="RHEA:23888"/>
        <dbReference type="Rhea" id="RHEA-COMP:13732"/>
        <dbReference type="Rhea" id="RHEA-COMP:13733"/>
        <dbReference type="ChEBI" id="CHEBI:15378"/>
        <dbReference type="ChEBI" id="CHEBI:30616"/>
        <dbReference type="ChEBI" id="CHEBI:32682"/>
        <dbReference type="ChEBI" id="CHEBI:43474"/>
        <dbReference type="ChEBI" id="CHEBI:137986"/>
        <dbReference type="ChEBI" id="CHEBI:137990"/>
        <dbReference type="ChEBI" id="CHEBI:456216"/>
        <dbReference type="EC" id="6.3.2.30"/>
    </reaction>
</comment>
<accession>A0A0B7M9Y3</accession>
<dbReference type="InterPro" id="IPR005479">
    <property type="entry name" value="CPAse_ATP-bd"/>
</dbReference>
<dbReference type="RefSeq" id="WP_198142023.1">
    <property type="nucleotide sequence ID" value="NZ_CDRZ01000001.1"/>
</dbReference>
<evidence type="ECO:0000256" key="4">
    <source>
        <dbReference type="ARBA" id="ARBA00011738"/>
    </source>
</evidence>
<dbReference type="NCBIfam" id="NF010623">
    <property type="entry name" value="PRK14016.1"/>
    <property type="match status" value="1"/>
</dbReference>
<dbReference type="Gene3D" id="3.90.190.20">
    <property type="entry name" value="Mur ligase, C-terminal domain"/>
    <property type="match status" value="1"/>
</dbReference>
<dbReference type="EC" id="6.3.2.30" evidence="5"/>
<gene>
    <name evidence="13" type="ORF">SSCH_10013</name>
</gene>
<comment type="catalytic activity">
    <reaction evidence="10">
        <text>[L-4-(L-arginin-2-N-yl)aspartate](n) + L-aspartate + ATP = [L-4-(L-arginin-2-N-yl)aspartate](n)-L-aspartate + ADP + phosphate + H(+)</text>
        <dbReference type="Rhea" id="RHEA:13277"/>
        <dbReference type="Rhea" id="RHEA-COMP:13728"/>
        <dbReference type="Rhea" id="RHEA-COMP:13733"/>
        <dbReference type="ChEBI" id="CHEBI:15378"/>
        <dbReference type="ChEBI" id="CHEBI:29991"/>
        <dbReference type="ChEBI" id="CHEBI:30616"/>
        <dbReference type="ChEBI" id="CHEBI:43474"/>
        <dbReference type="ChEBI" id="CHEBI:137986"/>
        <dbReference type="ChEBI" id="CHEBI:137990"/>
        <dbReference type="ChEBI" id="CHEBI:456216"/>
        <dbReference type="EC" id="6.3.2.29"/>
    </reaction>
</comment>
<dbReference type="Pfam" id="PF02786">
    <property type="entry name" value="CPSase_L_D2"/>
    <property type="match status" value="1"/>
</dbReference>
<dbReference type="Pfam" id="PF08245">
    <property type="entry name" value="Mur_ligase_M"/>
    <property type="match status" value="1"/>
</dbReference>
<evidence type="ECO:0000256" key="10">
    <source>
        <dbReference type="ARBA" id="ARBA00048425"/>
    </source>
</evidence>
<dbReference type="InterPro" id="IPR004101">
    <property type="entry name" value="Mur_ligase_C"/>
</dbReference>
<dbReference type="InterPro" id="IPR013221">
    <property type="entry name" value="Mur_ligase_cen"/>
</dbReference>
<proteinExistence type="inferred from homology"/>
<dbReference type="Gene3D" id="3.40.1190.10">
    <property type="entry name" value="Mur-like, catalytic domain"/>
    <property type="match status" value="1"/>
</dbReference>